<keyword evidence="2" id="KW-1185">Reference proteome</keyword>
<evidence type="ECO:0000313" key="1">
    <source>
        <dbReference type="EMBL" id="MDI1488116.1"/>
    </source>
</evidence>
<gene>
    <name evidence="1" type="ORF">OHK93_007390</name>
</gene>
<protein>
    <submittedName>
        <fullName evidence="1">Uncharacterized protein</fullName>
    </submittedName>
</protein>
<dbReference type="EMBL" id="JAPUFD010000007">
    <property type="protein sequence ID" value="MDI1488116.1"/>
    <property type="molecule type" value="Genomic_DNA"/>
</dbReference>
<reference evidence="1" key="1">
    <citation type="journal article" date="2023" name="Genome Biol. Evol.">
        <title>First Whole Genome Sequence and Flow Cytometry Genome Size Data for the Lichen-Forming Fungus Ramalina farinacea (Ascomycota).</title>
        <authorList>
            <person name="Llewellyn T."/>
            <person name="Mian S."/>
            <person name="Hill R."/>
            <person name="Leitch I.J."/>
            <person name="Gaya E."/>
        </authorList>
    </citation>
    <scope>NUCLEOTIDE SEQUENCE</scope>
    <source>
        <strain evidence="1">LIQ254RAFAR</strain>
    </source>
</reference>
<sequence length="195" mass="20272">MTAPPPPVDVVAELLVIEAVLVFVLTEAPEELELEVVMPVPVVALDEVLAVLVLAVGLMTAPPPPVDVVAGLLLVDAELVFLFVEALDELGLVLVGPVALDELGLVVMGLVLVVALDDVPALLAVVVAEVELGEVVTKVVGKLLVLVLMGKGCADVGVEVTLFLGHVIEMVTPTRRQTPAPSCCITEVWRGGTSK</sequence>
<comment type="caution">
    <text evidence="1">The sequence shown here is derived from an EMBL/GenBank/DDBJ whole genome shotgun (WGS) entry which is preliminary data.</text>
</comment>
<accession>A0AA43TQX4</accession>
<proteinExistence type="predicted"/>
<dbReference type="Proteomes" id="UP001161017">
    <property type="component" value="Unassembled WGS sequence"/>
</dbReference>
<evidence type="ECO:0000313" key="2">
    <source>
        <dbReference type="Proteomes" id="UP001161017"/>
    </source>
</evidence>
<dbReference type="AlphaFoldDB" id="A0AA43TQX4"/>
<organism evidence="1 2">
    <name type="scientific">Ramalina farinacea</name>
    <dbReference type="NCBI Taxonomy" id="258253"/>
    <lineage>
        <taxon>Eukaryota</taxon>
        <taxon>Fungi</taxon>
        <taxon>Dikarya</taxon>
        <taxon>Ascomycota</taxon>
        <taxon>Pezizomycotina</taxon>
        <taxon>Lecanoromycetes</taxon>
        <taxon>OSLEUM clade</taxon>
        <taxon>Lecanoromycetidae</taxon>
        <taxon>Lecanorales</taxon>
        <taxon>Lecanorineae</taxon>
        <taxon>Ramalinaceae</taxon>
        <taxon>Ramalina</taxon>
    </lineage>
</organism>
<name>A0AA43TQX4_9LECA</name>